<evidence type="ECO:0000256" key="1">
    <source>
        <dbReference type="ARBA" id="ARBA00005049"/>
    </source>
</evidence>
<comment type="similarity">
    <text evidence="2">Belongs to the CobT family.</text>
</comment>
<comment type="pathway">
    <text evidence="1">Nucleoside biosynthesis; alpha-ribazole biosynthesis; alpha-ribazole from 5,6-dimethylbenzimidazole: step 1/2.</text>
</comment>
<keyword evidence="7" id="KW-0808">Transferase</keyword>
<dbReference type="RefSeq" id="WP_151624991.1">
    <property type="nucleotide sequence ID" value="NZ_CP043028.1"/>
</dbReference>
<dbReference type="OrthoDB" id="9781491at2"/>
<evidence type="ECO:0000256" key="5">
    <source>
        <dbReference type="ARBA" id="ARBA00022573"/>
    </source>
</evidence>
<gene>
    <name evidence="10" type="ORF">FXF36_13605</name>
</gene>
<evidence type="ECO:0000256" key="3">
    <source>
        <dbReference type="ARBA" id="ARBA00011991"/>
    </source>
</evidence>
<accession>A0A5P6VT13</accession>
<evidence type="ECO:0000256" key="2">
    <source>
        <dbReference type="ARBA" id="ARBA00007110"/>
    </source>
</evidence>
<keyword evidence="5" id="KW-0169">Cobalamin biosynthesis</keyword>
<dbReference type="InterPro" id="IPR023195">
    <property type="entry name" value="Nict_dMeBzImd_PRibTrfase_N"/>
</dbReference>
<protein>
    <recommendedName>
        <fullName evidence="4">Nicotinate-nucleotide--dimethylbenzimidazole phosphoribosyltransferase</fullName>
        <ecNumber evidence="3">2.4.2.21</ecNumber>
    </recommendedName>
    <alternativeName>
        <fullName evidence="8">N(1)-alpha-phosphoribosyltransferase</fullName>
    </alternativeName>
</protein>
<name>A0A5P6VT13_PSEXY</name>
<keyword evidence="6 10" id="KW-0328">Glycosyltransferase</keyword>
<dbReference type="InterPro" id="IPR036087">
    <property type="entry name" value="Nict_dMeBzImd_PRibTrfase_sf"/>
</dbReference>
<dbReference type="SUPFAM" id="SSF52733">
    <property type="entry name" value="Nicotinate mononucleotide:5,6-dimethylbenzimidazole phosphoribosyltransferase (CobT)"/>
    <property type="match status" value="1"/>
</dbReference>
<dbReference type="PANTHER" id="PTHR43463:SF1">
    <property type="entry name" value="NICOTINATE-NUCLEOTIDE--DIMETHYLBENZIMIDAZOLE PHOSPHORIBOSYLTRANSFERASE"/>
    <property type="match status" value="1"/>
</dbReference>
<dbReference type="GO" id="GO:0008939">
    <property type="term" value="F:nicotinate-nucleotide-dimethylbenzimidazole phosphoribosyltransferase activity"/>
    <property type="evidence" value="ECO:0007669"/>
    <property type="project" value="UniProtKB-EC"/>
</dbReference>
<evidence type="ECO:0000256" key="4">
    <source>
        <dbReference type="ARBA" id="ARBA00015486"/>
    </source>
</evidence>
<comment type="catalytic activity">
    <reaction evidence="9">
        <text>5,6-dimethylbenzimidazole + nicotinate beta-D-ribonucleotide = alpha-ribazole 5'-phosphate + nicotinate + H(+)</text>
        <dbReference type="Rhea" id="RHEA:11196"/>
        <dbReference type="ChEBI" id="CHEBI:15378"/>
        <dbReference type="ChEBI" id="CHEBI:15890"/>
        <dbReference type="ChEBI" id="CHEBI:32544"/>
        <dbReference type="ChEBI" id="CHEBI:57502"/>
        <dbReference type="ChEBI" id="CHEBI:57918"/>
        <dbReference type="EC" id="2.4.2.21"/>
    </reaction>
</comment>
<dbReference type="Pfam" id="PF02277">
    <property type="entry name" value="DBI_PRT"/>
    <property type="match status" value="1"/>
</dbReference>
<dbReference type="GO" id="GO:0009236">
    <property type="term" value="P:cobalamin biosynthetic process"/>
    <property type="evidence" value="ECO:0007669"/>
    <property type="project" value="UniProtKB-KW"/>
</dbReference>
<dbReference type="Gene3D" id="1.10.1610.10">
    <property type="match status" value="1"/>
</dbReference>
<evidence type="ECO:0000313" key="10">
    <source>
        <dbReference type="EMBL" id="QFJ55845.1"/>
    </source>
</evidence>
<evidence type="ECO:0000256" key="9">
    <source>
        <dbReference type="ARBA" id="ARBA00047340"/>
    </source>
</evidence>
<reference evidence="11" key="1">
    <citation type="submission" date="2019-08" db="EMBL/GenBank/DDBJ databases">
        <title>Complete Genome Sequence of the Polysaccharide-Degrading Rumen Bacterium Pseudobutyrivibrio xylanivorans MA3014.</title>
        <authorList>
            <person name="Palevich N."/>
            <person name="Maclean P.H."/>
            <person name="Kelly W.J."/>
            <person name="Leahy S.C."/>
            <person name="Rakonjac J."/>
            <person name="Attwood G.T."/>
        </authorList>
    </citation>
    <scope>NUCLEOTIDE SEQUENCE [LARGE SCALE GENOMIC DNA]</scope>
    <source>
        <strain evidence="11">MA3014</strain>
    </source>
</reference>
<dbReference type="AlphaFoldDB" id="A0A5P6VT13"/>
<dbReference type="EMBL" id="CP043028">
    <property type="protein sequence ID" value="QFJ55845.1"/>
    <property type="molecule type" value="Genomic_DNA"/>
</dbReference>
<proteinExistence type="inferred from homology"/>
<dbReference type="Gene3D" id="3.40.50.10210">
    <property type="match status" value="1"/>
</dbReference>
<dbReference type="KEGG" id="pxv:FXF36_13605"/>
<sequence>MGNERFLFDDVLENKLTVEPIDEAEVRKIKDSWDKVAKPINSFGNLENYHSKIAAIQGFEAPDLSHMRLIVCCGDHGVVEEGVSQTEQDVTRICATNIGMGITTAGVMAKSLGIDIVSVDVGINYAKEVPFTLNRRVKYGTCNFLKQPAMSVEEFSRAVQVGMDLVKDSKEEGYNVILVGEMGIGNTTSASVMAGYLLDLNAEAVTGRGAGLDDEGFSRKRAVVAMALAQYSGLSPVEICSNFGGLELAAMTGIVLGGGLYKVPIILDGMLSQVSALVAERLLENVKDYLIPSHISKEPVSEKLAKKLKLEPVFDAKMAVGEGAGAVMMANMLRLTDTAFHQALKFEDSEVEQYENFEVDK</sequence>
<dbReference type="PANTHER" id="PTHR43463">
    <property type="entry name" value="NICOTINATE-NUCLEOTIDE--DIMETHYLBENZIMIDAZOLE PHOSPHORIBOSYLTRANSFERASE"/>
    <property type="match status" value="1"/>
</dbReference>
<evidence type="ECO:0000256" key="8">
    <source>
        <dbReference type="ARBA" id="ARBA00030686"/>
    </source>
</evidence>
<dbReference type="InterPro" id="IPR003200">
    <property type="entry name" value="Nict_dMeBzImd_PRibTrfase"/>
</dbReference>
<evidence type="ECO:0000313" key="11">
    <source>
        <dbReference type="Proteomes" id="UP000327030"/>
    </source>
</evidence>
<dbReference type="EC" id="2.4.2.21" evidence="3"/>
<dbReference type="NCBIfam" id="NF000996">
    <property type="entry name" value="PRK00105.1"/>
    <property type="match status" value="1"/>
</dbReference>
<organism evidence="10 11">
    <name type="scientific">Pseudobutyrivibrio xylanivorans</name>
    <dbReference type="NCBI Taxonomy" id="185007"/>
    <lineage>
        <taxon>Bacteria</taxon>
        <taxon>Bacillati</taxon>
        <taxon>Bacillota</taxon>
        <taxon>Clostridia</taxon>
        <taxon>Lachnospirales</taxon>
        <taxon>Lachnospiraceae</taxon>
        <taxon>Pseudobutyrivibrio</taxon>
    </lineage>
</organism>
<evidence type="ECO:0000256" key="6">
    <source>
        <dbReference type="ARBA" id="ARBA00022676"/>
    </source>
</evidence>
<evidence type="ECO:0000256" key="7">
    <source>
        <dbReference type="ARBA" id="ARBA00022679"/>
    </source>
</evidence>
<dbReference type="UniPathway" id="UPA00061">
    <property type="reaction ID" value="UER00516"/>
</dbReference>
<dbReference type="CDD" id="cd02439">
    <property type="entry name" value="DMB-PRT_CobT"/>
    <property type="match status" value="1"/>
</dbReference>
<dbReference type="Proteomes" id="UP000327030">
    <property type="component" value="Chromosome 1"/>
</dbReference>